<accession>A0AAX2JBF7</accession>
<dbReference type="RefSeq" id="WP_005980059.1">
    <property type="nucleotide sequence ID" value="NZ_CABKNW010000004.1"/>
</dbReference>
<evidence type="ECO:0000313" key="1">
    <source>
        <dbReference type="EMBL" id="SQJ03966.1"/>
    </source>
</evidence>
<dbReference type="Proteomes" id="UP000249008">
    <property type="component" value="Chromosome 1"/>
</dbReference>
<dbReference type="AlphaFoldDB" id="A0AAX2JBF7"/>
<reference evidence="1 2" key="1">
    <citation type="submission" date="2018-06" db="EMBL/GenBank/DDBJ databases">
        <authorList>
            <consortium name="Pathogen Informatics"/>
            <person name="Doyle S."/>
        </authorList>
    </citation>
    <scope>NUCLEOTIDE SEQUENCE [LARGE SCALE GENOMIC DNA]</scope>
    <source>
        <strain evidence="1 2">NCTC12112</strain>
    </source>
</reference>
<proteinExistence type="predicted"/>
<name>A0AAX2JBF7_9FUSO</name>
<protein>
    <submittedName>
        <fullName evidence="1">Uncharacterized protein</fullName>
    </submittedName>
</protein>
<dbReference type="EMBL" id="LS483487">
    <property type="protein sequence ID" value="SQJ03966.1"/>
    <property type="molecule type" value="Genomic_DNA"/>
</dbReference>
<evidence type="ECO:0000313" key="2">
    <source>
        <dbReference type="Proteomes" id="UP000249008"/>
    </source>
</evidence>
<gene>
    <name evidence="1" type="ORF">NCTC12112_01729</name>
</gene>
<sequence>MFINKEYKDFEKMIKEAEKNEIKLIVSGNNEEIEIFPYSYEYRLREFKLGITTPKNIEKLYKSIHKKLQLVSNKEISLKKQLEERYNIVIEENFEDEKEQGNMNVK</sequence>
<dbReference type="KEGG" id="ful:C4N20_15745"/>
<dbReference type="GeneID" id="78456281"/>
<organism evidence="1 2">
    <name type="scientific">Fusobacterium ulcerans</name>
    <dbReference type="NCBI Taxonomy" id="861"/>
    <lineage>
        <taxon>Bacteria</taxon>
        <taxon>Fusobacteriati</taxon>
        <taxon>Fusobacteriota</taxon>
        <taxon>Fusobacteriia</taxon>
        <taxon>Fusobacteriales</taxon>
        <taxon>Fusobacteriaceae</taxon>
        <taxon>Fusobacterium</taxon>
    </lineage>
</organism>